<dbReference type="PROSITE" id="PS50928">
    <property type="entry name" value="ABC_TM1"/>
    <property type="match status" value="1"/>
</dbReference>
<dbReference type="CDD" id="cd06261">
    <property type="entry name" value="TM_PBP2"/>
    <property type="match status" value="1"/>
</dbReference>
<dbReference type="PANTHER" id="PTHR30193:SF41">
    <property type="entry name" value="DIACETYLCHITOBIOSE UPTAKE SYSTEM PERMEASE PROTEIN NGCF"/>
    <property type="match status" value="1"/>
</dbReference>
<evidence type="ECO:0000256" key="5">
    <source>
        <dbReference type="ARBA" id="ARBA00022989"/>
    </source>
</evidence>
<evidence type="ECO:0000256" key="4">
    <source>
        <dbReference type="ARBA" id="ARBA00022692"/>
    </source>
</evidence>
<protein>
    <submittedName>
        <fullName evidence="9">Sugar ABC transporter permease</fullName>
    </submittedName>
</protein>
<dbReference type="PANTHER" id="PTHR30193">
    <property type="entry name" value="ABC TRANSPORTER PERMEASE PROTEIN"/>
    <property type="match status" value="1"/>
</dbReference>
<reference evidence="9" key="1">
    <citation type="submission" date="2021-01" db="EMBL/GenBank/DDBJ databases">
        <title>Whole genome shotgun sequence of Rhizocola hellebori NBRC 109834.</title>
        <authorList>
            <person name="Komaki H."/>
            <person name="Tamura T."/>
        </authorList>
    </citation>
    <scope>NUCLEOTIDE SEQUENCE</scope>
    <source>
        <strain evidence="9">NBRC 109834</strain>
    </source>
</reference>
<feature type="transmembrane region" description="Helical" evidence="7">
    <location>
        <begin position="183"/>
        <end position="205"/>
    </location>
</feature>
<accession>A0A8J3VIT5</accession>
<evidence type="ECO:0000256" key="1">
    <source>
        <dbReference type="ARBA" id="ARBA00004651"/>
    </source>
</evidence>
<dbReference type="InterPro" id="IPR051393">
    <property type="entry name" value="ABC_transporter_permease"/>
</dbReference>
<feature type="domain" description="ABC transmembrane type-1" evidence="8">
    <location>
        <begin position="67"/>
        <end position="319"/>
    </location>
</feature>
<keyword evidence="10" id="KW-1185">Reference proteome</keyword>
<comment type="caution">
    <text evidence="9">The sequence shown here is derived from an EMBL/GenBank/DDBJ whole genome shotgun (WGS) entry which is preliminary data.</text>
</comment>
<dbReference type="Gene3D" id="1.10.3720.10">
    <property type="entry name" value="MetI-like"/>
    <property type="match status" value="1"/>
</dbReference>
<feature type="transmembrane region" description="Helical" evidence="7">
    <location>
        <begin position="297"/>
        <end position="318"/>
    </location>
</feature>
<keyword evidence="6 7" id="KW-0472">Membrane</keyword>
<evidence type="ECO:0000256" key="6">
    <source>
        <dbReference type="ARBA" id="ARBA00023136"/>
    </source>
</evidence>
<feature type="transmembrane region" description="Helical" evidence="7">
    <location>
        <begin position="67"/>
        <end position="90"/>
    </location>
</feature>
<feature type="transmembrane region" description="Helical" evidence="7">
    <location>
        <begin position="247"/>
        <end position="266"/>
    </location>
</feature>
<dbReference type="Proteomes" id="UP000612899">
    <property type="component" value="Unassembled WGS sequence"/>
</dbReference>
<dbReference type="GO" id="GO:0055085">
    <property type="term" value="P:transmembrane transport"/>
    <property type="evidence" value="ECO:0007669"/>
    <property type="project" value="InterPro"/>
</dbReference>
<keyword evidence="4 7" id="KW-0812">Transmembrane</keyword>
<keyword evidence="5 7" id="KW-1133">Transmembrane helix</keyword>
<evidence type="ECO:0000313" key="10">
    <source>
        <dbReference type="Proteomes" id="UP000612899"/>
    </source>
</evidence>
<dbReference type="GO" id="GO:0005886">
    <property type="term" value="C:plasma membrane"/>
    <property type="evidence" value="ECO:0007669"/>
    <property type="project" value="UniProtKB-SubCell"/>
</dbReference>
<evidence type="ECO:0000256" key="7">
    <source>
        <dbReference type="RuleBase" id="RU363032"/>
    </source>
</evidence>
<gene>
    <name evidence="9" type="ORF">Rhe02_68060</name>
</gene>
<evidence type="ECO:0000259" key="8">
    <source>
        <dbReference type="PROSITE" id="PS50928"/>
    </source>
</evidence>
<name>A0A8J3VIT5_9ACTN</name>
<feature type="transmembrane region" description="Helical" evidence="7">
    <location>
        <begin position="111"/>
        <end position="131"/>
    </location>
</feature>
<proteinExistence type="inferred from homology"/>
<dbReference type="Pfam" id="PF00528">
    <property type="entry name" value="BPD_transp_1"/>
    <property type="match status" value="1"/>
</dbReference>
<organism evidence="9 10">
    <name type="scientific">Rhizocola hellebori</name>
    <dbReference type="NCBI Taxonomy" id="1392758"/>
    <lineage>
        <taxon>Bacteria</taxon>
        <taxon>Bacillati</taxon>
        <taxon>Actinomycetota</taxon>
        <taxon>Actinomycetes</taxon>
        <taxon>Micromonosporales</taxon>
        <taxon>Micromonosporaceae</taxon>
        <taxon>Rhizocola</taxon>
    </lineage>
</organism>
<dbReference type="RefSeq" id="WP_203912486.1">
    <property type="nucleotide sequence ID" value="NZ_BONY01000054.1"/>
</dbReference>
<dbReference type="SUPFAM" id="SSF161098">
    <property type="entry name" value="MetI-like"/>
    <property type="match status" value="1"/>
</dbReference>
<evidence type="ECO:0000256" key="2">
    <source>
        <dbReference type="ARBA" id="ARBA00022448"/>
    </source>
</evidence>
<dbReference type="InterPro" id="IPR035906">
    <property type="entry name" value="MetI-like_sf"/>
</dbReference>
<evidence type="ECO:0000313" key="9">
    <source>
        <dbReference type="EMBL" id="GIH08739.1"/>
    </source>
</evidence>
<keyword evidence="3" id="KW-1003">Cell membrane</keyword>
<comment type="subcellular location">
    <subcellularLocation>
        <location evidence="1 7">Cell membrane</location>
        <topology evidence="1 7">Multi-pass membrane protein</topology>
    </subcellularLocation>
</comment>
<sequence>MRKGRGWFITGFLIAPIVLYVVYVLLPYGATALFSVTDFDGLNPDWKIVGFENFGNLLDDEVFLRAIGHNVVVLTIFPIITILIALFFAFMLNVGGRSDKAGVRGVFGSSIYKFIFFFPQVMSIAIVAVIWRRVLQSNDGGMLNALLMKLGLVEQNDPELFLADPTPAFGTPQIHIGSMTLDIPVVLVCLIAIAVWGSVGFYLVLFSAAMQSIPKDIFEAATLDGATRVQSFYKVTLPLLRDHVSVAWVYLGIAALDFYALVIGLTPDPGGGGPNHASEVMSSVMMSNVLRPSRYDAFAYACATGISIAIITLLFAALQFRVTRSRDKIEF</sequence>
<keyword evidence="2 7" id="KW-0813">Transport</keyword>
<evidence type="ECO:0000256" key="3">
    <source>
        <dbReference type="ARBA" id="ARBA00022475"/>
    </source>
</evidence>
<feature type="transmembrane region" description="Helical" evidence="7">
    <location>
        <begin position="7"/>
        <end position="26"/>
    </location>
</feature>
<dbReference type="AlphaFoldDB" id="A0A8J3VIT5"/>
<dbReference type="EMBL" id="BONY01000054">
    <property type="protein sequence ID" value="GIH08739.1"/>
    <property type="molecule type" value="Genomic_DNA"/>
</dbReference>
<comment type="similarity">
    <text evidence="7">Belongs to the binding-protein-dependent transport system permease family.</text>
</comment>
<dbReference type="InterPro" id="IPR000515">
    <property type="entry name" value="MetI-like"/>
</dbReference>